<dbReference type="PANTHER" id="PTHR43228">
    <property type="entry name" value="TWO-COMPONENT RESPONSE REGULATOR"/>
    <property type="match status" value="1"/>
</dbReference>
<dbReference type="Proteomes" id="UP000315995">
    <property type="component" value="Chromosome"/>
</dbReference>
<sequence>MKILIVDDSRAMRMLVKRTLRQTGVEIAEIEEAADGNEGLAKVGDWAPDLIFCDWNMPEMNGIDFLQKLRGGGDQTPFVFVTSEISDELRERAFANGAQSFVTKPFTVDAFNDVFGLLG</sequence>
<dbReference type="SMART" id="SM00448">
    <property type="entry name" value="REC"/>
    <property type="match status" value="1"/>
</dbReference>
<dbReference type="PANTHER" id="PTHR43228:SF1">
    <property type="entry name" value="TWO-COMPONENT RESPONSE REGULATOR ARR22"/>
    <property type="match status" value="1"/>
</dbReference>
<evidence type="ECO:0000313" key="4">
    <source>
        <dbReference type="Proteomes" id="UP000315995"/>
    </source>
</evidence>
<dbReference type="Gene3D" id="3.40.50.2300">
    <property type="match status" value="1"/>
</dbReference>
<reference evidence="3 4" key="1">
    <citation type="submission" date="2019-06" db="EMBL/GenBank/DDBJ databases">
        <title>Persicimonas caeni gen. nov., sp. nov., a predatory bacterium isolated from solar saltern.</title>
        <authorList>
            <person name="Wang S."/>
        </authorList>
    </citation>
    <scope>NUCLEOTIDE SEQUENCE [LARGE SCALE GENOMIC DNA]</scope>
    <source>
        <strain evidence="3 4">YN101</strain>
    </source>
</reference>
<dbReference type="InterPro" id="IPR011006">
    <property type="entry name" value="CheY-like_superfamily"/>
</dbReference>
<evidence type="ECO:0000256" key="1">
    <source>
        <dbReference type="PROSITE-ProRule" id="PRU00169"/>
    </source>
</evidence>
<organism evidence="3 4">
    <name type="scientific">Persicimonas caeni</name>
    <dbReference type="NCBI Taxonomy" id="2292766"/>
    <lineage>
        <taxon>Bacteria</taxon>
        <taxon>Deltaproteobacteria</taxon>
        <taxon>Bradymonadales</taxon>
        <taxon>Bradymonadaceae</taxon>
        <taxon>Persicimonas</taxon>
    </lineage>
</organism>
<dbReference type="SUPFAM" id="SSF52172">
    <property type="entry name" value="CheY-like"/>
    <property type="match status" value="1"/>
</dbReference>
<accession>A0A5B8Y3Q4</accession>
<evidence type="ECO:0000259" key="2">
    <source>
        <dbReference type="PROSITE" id="PS50110"/>
    </source>
</evidence>
<dbReference type="InterPro" id="IPR001789">
    <property type="entry name" value="Sig_transdc_resp-reg_receiver"/>
</dbReference>
<accession>A0A4Y6PSK8</accession>
<dbReference type="GO" id="GO:0000160">
    <property type="term" value="P:phosphorelay signal transduction system"/>
    <property type="evidence" value="ECO:0007669"/>
    <property type="project" value="InterPro"/>
</dbReference>
<keyword evidence="1" id="KW-0597">Phosphoprotein</keyword>
<dbReference type="InterPro" id="IPR052048">
    <property type="entry name" value="ST_Response_Regulator"/>
</dbReference>
<evidence type="ECO:0000313" key="3">
    <source>
        <dbReference type="EMBL" id="QDG51311.1"/>
    </source>
</evidence>
<dbReference type="PROSITE" id="PS50110">
    <property type="entry name" value="RESPONSE_REGULATORY"/>
    <property type="match status" value="1"/>
</dbReference>
<feature type="domain" description="Response regulatory" evidence="2">
    <location>
        <begin position="2"/>
        <end position="119"/>
    </location>
</feature>
<dbReference type="OrthoDB" id="9786548at2"/>
<dbReference type="Pfam" id="PF00072">
    <property type="entry name" value="Response_reg"/>
    <property type="match status" value="1"/>
</dbReference>
<gene>
    <name evidence="3" type="ORF">FIV42_11330</name>
</gene>
<dbReference type="RefSeq" id="WP_141197796.1">
    <property type="nucleotide sequence ID" value="NZ_CP041186.1"/>
</dbReference>
<protein>
    <submittedName>
        <fullName evidence="3">Response regulator</fullName>
    </submittedName>
</protein>
<name>A0A4Y6PSK8_PERCE</name>
<keyword evidence="4" id="KW-1185">Reference proteome</keyword>
<dbReference type="AlphaFoldDB" id="A0A4Y6PSK8"/>
<feature type="modified residue" description="4-aspartylphosphate" evidence="1">
    <location>
        <position position="54"/>
    </location>
</feature>
<dbReference type="EMBL" id="CP041186">
    <property type="protein sequence ID" value="QDG51311.1"/>
    <property type="molecule type" value="Genomic_DNA"/>
</dbReference>
<proteinExistence type="predicted"/>